<feature type="transmembrane region" description="Helical" evidence="18">
    <location>
        <begin position="47"/>
        <end position="71"/>
    </location>
</feature>
<dbReference type="InterPro" id="IPR024079">
    <property type="entry name" value="MetalloPept_cat_dom_sf"/>
</dbReference>
<dbReference type="EMBL" id="LUCH01000503">
    <property type="protein sequence ID" value="KAF5404976.1"/>
    <property type="molecule type" value="Genomic_DNA"/>
</dbReference>
<evidence type="ECO:0000256" key="6">
    <source>
        <dbReference type="ARBA" id="ARBA00022723"/>
    </source>
</evidence>
<dbReference type="SMART" id="SM00235">
    <property type="entry name" value="ZnMc"/>
    <property type="match status" value="1"/>
</dbReference>
<feature type="binding site" evidence="15">
    <location>
        <position position="512"/>
    </location>
    <ligand>
        <name>Ca(2+)</name>
        <dbReference type="ChEBI" id="CHEBI:29108"/>
        <label>3</label>
    </ligand>
</feature>
<evidence type="ECO:0000256" key="9">
    <source>
        <dbReference type="ARBA" id="ARBA00022801"/>
    </source>
</evidence>
<dbReference type="InterPro" id="IPR001818">
    <property type="entry name" value="Pept_M10_metallopeptidase"/>
</dbReference>
<dbReference type="InterPro" id="IPR000585">
    <property type="entry name" value="Hemopexin-like_dom"/>
</dbReference>
<dbReference type="InterPro" id="IPR018108">
    <property type="entry name" value="MCP_transmembrane"/>
</dbReference>
<keyword evidence="15" id="KW-0106">Calcium</keyword>
<dbReference type="GO" id="GO:0006508">
    <property type="term" value="P:proteolysis"/>
    <property type="evidence" value="ECO:0007669"/>
    <property type="project" value="UniProtKB-KW"/>
</dbReference>
<dbReference type="InterPro" id="IPR033739">
    <property type="entry name" value="M10A_MMP"/>
</dbReference>
<feature type="binding site" evidence="15">
    <location>
        <position position="671"/>
    </location>
    <ligand>
        <name>Ca(2+)</name>
        <dbReference type="ChEBI" id="CHEBI:29108"/>
        <label>4</label>
    </ligand>
</feature>
<keyword evidence="9" id="KW-0378">Hydrolase</keyword>
<dbReference type="SMART" id="SM00120">
    <property type="entry name" value="HX"/>
    <property type="match status" value="4"/>
</dbReference>
<comment type="subcellular location">
    <subcellularLocation>
        <location evidence="1">Membrane</location>
        <topology evidence="1">Multi-pass membrane protein</topology>
    </subcellularLocation>
</comment>
<dbReference type="SUPFAM" id="SSF55486">
    <property type="entry name" value="Metalloproteases ('zincins'), catalytic domain"/>
    <property type="match status" value="1"/>
</dbReference>
<comment type="cofactor">
    <cofactor evidence="15">
        <name>Zn(2+)</name>
        <dbReference type="ChEBI" id="CHEBI:29105"/>
    </cofactor>
    <text evidence="15">Binds 2 Zn(2+) ions per subunit.</text>
</comment>
<feature type="active site" evidence="14">
    <location>
        <position position="532"/>
    </location>
</feature>
<keyword evidence="6 15" id="KW-0479">Metal-binding</keyword>
<feature type="binding site" evidence="15">
    <location>
        <position position="509"/>
    </location>
    <ligand>
        <name>Ca(2+)</name>
        <dbReference type="ChEBI" id="CHEBI:29108"/>
        <label>3</label>
    </ligand>
</feature>
<feature type="binding site" evidence="15">
    <location>
        <position position="510"/>
    </location>
    <ligand>
        <name>Ca(2+)</name>
        <dbReference type="ChEBI" id="CHEBI:29108"/>
        <label>1</label>
    </ligand>
</feature>
<keyword evidence="18" id="KW-1133">Transmembrane helix</keyword>
<feature type="domain" description="Peptidase metallopeptidase" evidence="19">
    <location>
        <begin position="409"/>
        <end position="576"/>
    </location>
</feature>
<dbReference type="GO" id="GO:0004222">
    <property type="term" value="F:metalloendopeptidase activity"/>
    <property type="evidence" value="ECO:0007669"/>
    <property type="project" value="InterPro"/>
</dbReference>
<feature type="binding site" evidence="15">
    <location>
        <position position="617"/>
    </location>
    <ligand>
        <name>Ca(2+)</name>
        <dbReference type="ChEBI" id="CHEBI:29108"/>
        <label>4</label>
    </ligand>
</feature>
<keyword evidence="12 16" id="KW-0472">Membrane</keyword>
<evidence type="ECO:0000256" key="10">
    <source>
        <dbReference type="ARBA" id="ARBA00022833"/>
    </source>
</evidence>
<keyword evidence="4" id="KW-0645">Protease</keyword>
<dbReference type="CDD" id="cd04278">
    <property type="entry name" value="ZnMc_MMP"/>
    <property type="match status" value="1"/>
</dbReference>
<keyword evidence="5 16" id="KW-0812">Transmembrane</keyword>
<dbReference type="PROSITE" id="PS50920">
    <property type="entry name" value="SOLCAR"/>
    <property type="match status" value="2"/>
</dbReference>
<evidence type="ECO:0000256" key="4">
    <source>
        <dbReference type="ARBA" id="ARBA00022670"/>
    </source>
</evidence>
<feature type="repeat" description="Hemopexin" evidence="17">
    <location>
        <begin position="721"/>
        <end position="774"/>
    </location>
</feature>
<feature type="transmembrane region" description="Helical" evidence="18">
    <location>
        <begin position="6"/>
        <end position="26"/>
    </location>
</feature>
<evidence type="ECO:0000256" key="13">
    <source>
        <dbReference type="ARBA" id="ARBA00023145"/>
    </source>
</evidence>
<feature type="repeat" description="Solcar" evidence="16">
    <location>
        <begin position="84"/>
        <end position="166"/>
    </location>
</feature>
<accession>A0A8J4WKE0</accession>
<feature type="binding site" evidence="15">
    <location>
        <position position="477"/>
    </location>
    <ligand>
        <name>Zn(2+)</name>
        <dbReference type="ChEBI" id="CHEBI:29105"/>
        <label>1</label>
    </ligand>
</feature>
<feature type="binding site" evidence="15">
    <location>
        <position position="475"/>
    </location>
    <ligand>
        <name>Zn(2+)</name>
        <dbReference type="ChEBI" id="CHEBI:29105"/>
        <label>1</label>
    </ligand>
</feature>
<feature type="repeat" description="Solcar" evidence="16">
    <location>
        <begin position="3"/>
        <end position="77"/>
    </location>
</feature>
<proteinExistence type="inferred from homology"/>
<evidence type="ECO:0000259" key="19">
    <source>
        <dbReference type="SMART" id="SM00235"/>
    </source>
</evidence>
<comment type="caution">
    <text evidence="20">The sequence shown here is derived from an EMBL/GenBank/DDBJ whole genome shotgun (WGS) entry which is preliminary data.</text>
</comment>
<dbReference type="AlphaFoldDB" id="A0A8J4WKE0"/>
<dbReference type="Gene3D" id="3.40.390.10">
    <property type="entry name" value="Collagenase (Catalytic Domain)"/>
    <property type="match status" value="1"/>
</dbReference>
<comment type="similarity">
    <text evidence="2">Belongs to the mitochondrial carrier (TC 2.A.29) family.</text>
</comment>
<evidence type="ECO:0000256" key="14">
    <source>
        <dbReference type="PIRSR" id="PIRSR621190-1"/>
    </source>
</evidence>
<organism evidence="20 21">
    <name type="scientific">Paragonimus heterotremus</name>
    <dbReference type="NCBI Taxonomy" id="100268"/>
    <lineage>
        <taxon>Eukaryota</taxon>
        <taxon>Metazoa</taxon>
        <taxon>Spiralia</taxon>
        <taxon>Lophotrochozoa</taxon>
        <taxon>Platyhelminthes</taxon>
        <taxon>Trematoda</taxon>
        <taxon>Digenea</taxon>
        <taxon>Plagiorchiida</taxon>
        <taxon>Troglotremata</taxon>
        <taxon>Troglotrematidae</taxon>
        <taxon>Paragonimus</taxon>
    </lineage>
</organism>
<dbReference type="InterPro" id="IPR036375">
    <property type="entry name" value="Hemopexin-like_dom_sf"/>
</dbReference>
<feature type="binding site" evidence="15">
    <location>
        <position position="483"/>
    </location>
    <ligand>
        <name>Ca(2+)</name>
        <dbReference type="ChEBI" id="CHEBI:29108"/>
        <label>3</label>
    </ligand>
</feature>
<keyword evidence="10 15" id="KW-0862">Zinc</keyword>
<sequence>MLEDNLTAFLAGATAGLCVDLSLFPIDTIKTRLQSVHHDVHRSPGSLRLFAGLPAVLIGSAPGAATFFLTYEAVKQSTRSAGWESVSSSITAACLAEVAACIVRVPCEVLKQRAQNSPNLLVRRLFLQIIHTEGFRGLYRGYTSTVLREVPFSFIQFPIWEHLKLLLITHNRRDDHRDLSPFGKSADPHMLSFWQSSLCGSLSGGIAGALTTPLDVAKTRIMLAETHNPLASGSIFGALKTVFYENGFRGFLVLVLCSCSVCGIPSLVSVDDKIATSVDLKKTMELLFRYGYLHVPEGNYGDPFDPIESGLKHIVTDESALMLPPSDYHAAIRRFQSRYDLPVTGQLDEVTQQLLTAPRCGNPDIASDQSGSTKYNITGSSLLFVNWKHPITSLSQMVRRVKRYLIGDERMRWTKKTLTWRIHSYPSKRLSRIRTHAVFRYTFNMWSKVIDLNFVEEKDYSKPVDIMIQFGSGKHGDSIPFDGPGGVLAHAYYPTPDTVYSFSGDAHFDDDEIWNDGPHRDYRNLVSVATHELGHSLGLGHSNVPTAVMYPYYIGTWDRVKLDPDDVQGMQQIYGAAKPGKFIPPEPDLPDILPPPPVTTPSIDKRTEFDYCNISVDAIIKIRNLELCIFKGPWQWRVTWSKTVATWVSYQLRDKPAKITYYWRALPKYVDRIDGGIECEDGTIYMFRGRKFWLLTDNMHLKPGFPEDGLDLTHIGLPSTVDAVDTVFQWDENKAIYLFVDNYYWRLDEKAGLFGRVLGKPDYPRRIADTWQGVPIPSKPAFTGLNGETLFFNGKEYYAFDNVAMHTRPGYPKPSALGLLGCLRNG</sequence>
<evidence type="ECO:0000256" key="3">
    <source>
        <dbReference type="ARBA" id="ARBA00010370"/>
    </source>
</evidence>
<dbReference type="InterPro" id="IPR023395">
    <property type="entry name" value="MCP_dom_sf"/>
</dbReference>
<feature type="repeat" description="Hemopexin" evidence="17">
    <location>
        <begin position="775"/>
        <end position="822"/>
    </location>
</feature>
<evidence type="ECO:0000256" key="2">
    <source>
        <dbReference type="ARBA" id="ARBA00006375"/>
    </source>
</evidence>
<dbReference type="InterPro" id="IPR018487">
    <property type="entry name" value="Hemopexin-like_repeat"/>
</dbReference>
<evidence type="ECO:0000313" key="21">
    <source>
        <dbReference type="Proteomes" id="UP000748531"/>
    </source>
</evidence>
<keyword evidence="21" id="KW-1185">Reference proteome</keyword>
<dbReference type="OrthoDB" id="406838at2759"/>
<evidence type="ECO:0000256" key="16">
    <source>
        <dbReference type="PROSITE-ProRule" id="PRU00282"/>
    </source>
</evidence>
<dbReference type="PANTHER" id="PTHR10201">
    <property type="entry name" value="MATRIX METALLOPROTEINASE"/>
    <property type="match status" value="1"/>
</dbReference>
<protein>
    <submittedName>
        <fullName evidence="20">Matrix metalloproteinase-25</fullName>
    </submittedName>
</protein>
<dbReference type="Pfam" id="PF00153">
    <property type="entry name" value="Mito_carr"/>
    <property type="match status" value="3"/>
</dbReference>
<dbReference type="Gene3D" id="1.50.40.10">
    <property type="entry name" value="Mitochondrial carrier domain"/>
    <property type="match status" value="1"/>
</dbReference>
<dbReference type="Pfam" id="PF00413">
    <property type="entry name" value="Peptidase_M10"/>
    <property type="match status" value="1"/>
</dbReference>
<dbReference type="GO" id="GO:0008270">
    <property type="term" value="F:zinc ion binding"/>
    <property type="evidence" value="ECO:0007669"/>
    <property type="project" value="InterPro"/>
</dbReference>
<keyword evidence="7" id="KW-0732">Signal</keyword>
<dbReference type="SUPFAM" id="SSF47090">
    <property type="entry name" value="PGBD-like"/>
    <property type="match status" value="1"/>
</dbReference>
<feature type="repeat" description="Hemopexin" evidence="17">
    <location>
        <begin position="670"/>
        <end position="716"/>
    </location>
</feature>
<feature type="binding site" evidence="15">
    <location>
        <position position="512"/>
    </location>
    <ligand>
        <name>Ca(2+)</name>
        <dbReference type="ChEBI" id="CHEBI:29108"/>
        <label>1</label>
    </ligand>
</feature>
<feature type="binding site" evidence="15">
    <location>
        <position position="549"/>
    </location>
    <ligand>
        <name>Zn(2+)</name>
        <dbReference type="ChEBI" id="CHEBI:29105"/>
        <label>2</label>
        <note>catalytic</note>
    </ligand>
</feature>
<dbReference type="InterPro" id="IPR036365">
    <property type="entry name" value="PGBD-like_sf"/>
</dbReference>
<dbReference type="GO" id="GO:0016020">
    <property type="term" value="C:membrane"/>
    <property type="evidence" value="ECO:0007669"/>
    <property type="project" value="UniProtKB-SubCell"/>
</dbReference>
<dbReference type="InterPro" id="IPR021158">
    <property type="entry name" value="Pept_M10A_Zn_BS"/>
</dbReference>
<dbReference type="Proteomes" id="UP000748531">
    <property type="component" value="Unassembled WGS sequence"/>
</dbReference>
<evidence type="ECO:0000256" key="7">
    <source>
        <dbReference type="ARBA" id="ARBA00022729"/>
    </source>
</evidence>
<feature type="binding site" evidence="15">
    <location>
        <position position="541"/>
    </location>
    <ligand>
        <name>Zn(2+)</name>
        <dbReference type="ChEBI" id="CHEBI:29105"/>
        <label>2</label>
        <note>catalytic</note>
    </ligand>
</feature>
<gene>
    <name evidence="20" type="ORF">PHET_01579</name>
</gene>
<feature type="binding site" evidence="15">
    <location>
        <position position="507"/>
    </location>
    <ligand>
        <name>Zn(2+)</name>
        <dbReference type="ChEBI" id="CHEBI:29105"/>
        <label>1</label>
    </ligand>
</feature>
<evidence type="ECO:0000256" key="17">
    <source>
        <dbReference type="PROSITE-ProRule" id="PRU01011"/>
    </source>
</evidence>
<keyword evidence="11" id="KW-0482">Metalloprotease</keyword>
<dbReference type="SUPFAM" id="SSF103506">
    <property type="entry name" value="Mitochondrial carrier"/>
    <property type="match status" value="1"/>
</dbReference>
<feature type="binding site" evidence="15">
    <location>
        <position position="535"/>
    </location>
    <ligand>
        <name>Zn(2+)</name>
        <dbReference type="ChEBI" id="CHEBI:29105"/>
        <label>2</label>
        <note>catalytic</note>
    </ligand>
</feature>
<evidence type="ECO:0000256" key="12">
    <source>
        <dbReference type="ARBA" id="ARBA00023136"/>
    </source>
</evidence>
<dbReference type="SUPFAM" id="SSF50923">
    <property type="entry name" value="Hemopexin-like domain"/>
    <property type="match status" value="1"/>
</dbReference>
<evidence type="ECO:0000256" key="5">
    <source>
        <dbReference type="ARBA" id="ARBA00022692"/>
    </source>
</evidence>
<dbReference type="Pfam" id="PF00045">
    <property type="entry name" value="Hemopexin"/>
    <property type="match status" value="2"/>
</dbReference>
<keyword evidence="8" id="KW-0677">Repeat</keyword>
<feature type="binding site" evidence="15">
    <location>
        <position position="482"/>
    </location>
    <ligand>
        <name>Ca(2+)</name>
        <dbReference type="ChEBI" id="CHEBI:29108"/>
        <label>3</label>
    </ligand>
</feature>
<evidence type="ECO:0000256" key="1">
    <source>
        <dbReference type="ARBA" id="ARBA00004141"/>
    </source>
</evidence>
<name>A0A8J4WKE0_9TREM</name>
<feature type="binding site" evidence="15">
    <location>
        <position position="619"/>
    </location>
    <ligand>
        <name>Ca(2+)</name>
        <dbReference type="ChEBI" id="CHEBI:29108"/>
        <label>5</label>
    </ligand>
</feature>
<evidence type="ECO:0000256" key="11">
    <source>
        <dbReference type="ARBA" id="ARBA00023049"/>
    </source>
</evidence>
<feature type="binding site" evidence="15">
    <location>
        <position position="490"/>
    </location>
    <ligand>
        <name>Zn(2+)</name>
        <dbReference type="ChEBI" id="CHEBI:29105"/>
        <label>1</label>
    </ligand>
</feature>
<dbReference type="InterPro" id="IPR021190">
    <property type="entry name" value="Pept_M10A"/>
</dbReference>
<evidence type="ECO:0000256" key="18">
    <source>
        <dbReference type="SAM" id="Phobius"/>
    </source>
</evidence>
<dbReference type="InterPro" id="IPR006026">
    <property type="entry name" value="Peptidase_Metallo"/>
</dbReference>
<reference evidence="20" key="1">
    <citation type="submission" date="2019-05" db="EMBL/GenBank/DDBJ databases">
        <title>Annotation for the trematode Paragonimus heterotremus.</title>
        <authorList>
            <person name="Choi Y.-J."/>
        </authorList>
    </citation>
    <scope>NUCLEOTIDE SEQUENCE</scope>
    <source>
        <strain evidence="20">LC</strain>
    </source>
</reference>
<feature type="binding site" evidence="15">
    <location>
        <position position="465"/>
    </location>
    <ligand>
        <name>Ca(2+)</name>
        <dbReference type="ChEBI" id="CHEBI:29108"/>
        <label>2</label>
    </ligand>
</feature>
<dbReference type="GO" id="GO:0031012">
    <property type="term" value="C:extracellular matrix"/>
    <property type="evidence" value="ECO:0007669"/>
    <property type="project" value="InterPro"/>
</dbReference>
<dbReference type="PROSITE" id="PS00546">
    <property type="entry name" value="CYSTEINE_SWITCH"/>
    <property type="match status" value="1"/>
</dbReference>
<comment type="similarity">
    <text evidence="3">Belongs to the peptidase M10A family.</text>
</comment>
<dbReference type="PRINTS" id="PR00138">
    <property type="entry name" value="MATRIXIN"/>
</dbReference>
<dbReference type="PANTHER" id="PTHR10201:SF323">
    <property type="entry name" value="MATRIX METALLOPROTEINASE-21"/>
    <property type="match status" value="1"/>
</dbReference>
<evidence type="ECO:0000313" key="20">
    <source>
        <dbReference type="EMBL" id="KAF5404976.1"/>
    </source>
</evidence>
<dbReference type="PROSITE" id="PS51642">
    <property type="entry name" value="HEMOPEXIN_2"/>
    <property type="match status" value="3"/>
</dbReference>
<evidence type="ECO:0000256" key="8">
    <source>
        <dbReference type="ARBA" id="ARBA00022737"/>
    </source>
</evidence>
<comment type="cofactor">
    <cofactor evidence="15">
        <name>Ca(2+)</name>
        <dbReference type="ChEBI" id="CHEBI:29108"/>
    </cofactor>
    <text evidence="15">Can bind about 5 Ca(2+) ions per subunit.</text>
</comment>
<evidence type="ECO:0000256" key="15">
    <source>
        <dbReference type="PIRSR" id="PIRSR621190-2"/>
    </source>
</evidence>
<feature type="binding site" evidence="15">
    <location>
        <position position="531"/>
    </location>
    <ligand>
        <name>Zn(2+)</name>
        <dbReference type="ChEBI" id="CHEBI:29105"/>
        <label>2</label>
        <note>catalytic</note>
    </ligand>
</feature>
<dbReference type="Gene3D" id="2.110.10.10">
    <property type="entry name" value="Hemopexin-like domain"/>
    <property type="match status" value="1"/>
</dbReference>
<feature type="binding site" evidence="15">
    <location>
        <position position="505"/>
    </location>
    <ligand>
        <name>Ca(2+)</name>
        <dbReference type="ChEBI" id="CHEBI:29108"/>
        <label>2</label>
    </ligand>
</feature>
<keyword evidence="13" id="KW-0865">Zymogen</keyword>
<dbReference type="CDD" id="cd00094">
    <property type="entry name" value="HX"/>
    <property type="match status" value="1"/>
</dbReference>